<accession>A0AAD4LVL3</accession>
<dbReference type="Gene3D" id="6.10.20.40">
    <property type="entry name" value="TEA/ATTS domain"/>
    <property type="match status" value="1"/>
</dbReference>
<name>A0AAD4LVL3_9AGAM</name>
<keyword evidence="3" id="KW-0805">Transcription regulation</keyword>
<dbReference type="InterPro" id="IPR000818">
    <property type="entry name" value="TEA/ATTS_dom"/>
</dbReference>
<evidence type="ECO:0000256" key="1">
    <source>
        <dbReference type="ARBA" id="ARBA00004123"/>
    </source>
</evidence>
<feature type="DNA-binding region" description="TEA" evidence="6">
    <location>
        <begin position="27"/>
        <end position="107"/>
    </location>
</feature>
<evidence type="ECO:0000256" key="4">
    <source>
        <dbReference type="ARBA" id="ARBA00023163"/>
    </source>
</evidence>
<evidence type="ECO:0000313" key="9">
    <source>
        <dbReference type="EMBL" id="KAH9001639.1"/>
    </source>
</evidence>
<keyword evidence="5" id="KW-0539">Nucleus</keyword>
<evidence type="ECO:0000256" key="7">
    <source>
        <dbReference type="SAM" id="MobiDB-lite"/>
    </source>
</evidence>
<evidence type="ECO:0000259" key="8">
    <source>
        <dbReference type="PROSITE" id="PS51088"/>
    </source>
</evidence>
<evidence type="ECO:0000256" key="3">
    <source>
        <dbReference type="ARBA" id="ARBA00023015"/>
    </source>
</evidence>
<protein>
    <submittedName>
        <fullName evidence="9">TEA/ATTS domain family-domain-containing protein</fullName>
    </submittedName>
</protein>
<dbReference type="AlphaFoldDB" id="A0AAD4LVL3"/>
<dbReference type="Pfam" id="PF01285">
    <property type="entry name" value="TEA"/>
    <property type="match status" value="1"/>
</dbReference>
<evidence type="ECO:0000313" key="10">
    <source>
        <dbReference type="Proteomes" id="UP001201163"/>
    </source>
</evidence>
<dbReference type="InterPro" id="IPR038096">
    <property type="entry name" value="TEA/ATTS_sf"/>
</dbReference>
<organism evidence="9 10">
    <name type="scientific">Lactarius akahatsu</name>
    <dbReference type="NCBI Taxonomy" id="416441"/>
    <lineage>
        <taxon>Eukaryota</taxon>
        <taxon>Fungi</taxon>
        <taxon>Dikarya</taxon>
        <taxon>Basidiomycota</taxon>
        <taxon>Agaricomycotina</taxon>
        <taxon>Agaricomycetes</taxon>
        <taxon>Russulales</taxon>
        <taxon>Russulaceae</taxon>
        <taxon>Lactarius</taxon>
    </lineage>
</organism>
<feature type="region of interest" description="Disordered" evidence="7">
    <location>
        <begin position="140"/>
        <end position="177"/>
    </location>
</feature>
<dbReference type="Proteomes" id="UP001201163">
    <property type="component" value="Unassembled WGS sequence"/>
</dbReference>
<dbReference type="GO" id="GO:0000981">
    <property type="term" value="F:DNA-binding transcription factor activity, RNA polymerase II-specific"/>
    <property type="evidence" value="ECO:0007669"/>
    <property type="project" value="TreeGrafter"/>
</dbReference>
<gene>
    <name evidence="9" type="ORF">EDB92DRAFT_1827958</name>
</gene>
<comment type="subcellular location">
    <subcellularLocation>
        <location evidence="1">Nucleus</location>
    </subcellularLocation>
</comment>
<evidence type="ECO:0000256" key="6">
    <source>
        <dbReference type="PROSITE-ProRule" id="PRU00505"/>
    </source>
</evidence>
<sequence length="488" mass="53130">MLRSLPTATPPKARGKSTGNRSVRCIPGGNEAIWDEELNAALIEALNIYPPMGRQRIRPMHASGSSNTSLGRCQLIQQYLMQKTGKNRTRKQISSRIQRLRRTHQDDPSMADALLVLPDFQLPIAPEMLVNLTDGNEGTTLPTSVIPKTPPLLGPASFESSPSPSPSAKQLGDSFCSSTSSLSVQTNQLAPRLFDSTDLRPSISGDSESEVSVRRSDQENTWPCPALDLPDRTARAWSRRRMTSGVADLRFQLDLPTAPSSFSESGYGFEGSSLALSGNEFPYLSCYTHTPEFPPQVIRYDKRSACQQLRYSERNSVFFQPVACHSSLSQYETHPISHLFPAASVYSSVKPSPFNTCRAQNYSFPSSPLASFHPSIEHSSPQPLPLGPESCRGSIQTTQDVTHLAHLPRRLSYSCDSALPLRASTVAYSYVSQEGNIASTLGGLELAPPAVIRPFLVSEFSYSAAGNSPHPPLAESATASHHDGTVSQ</sequence>
<evidence type="ECO:0000256" key="5">
    <source>
        <dbReference type="ARBA" id="ARBA00023242"/>
    </source>
</evidence>
<feature type="region of interest" description="Disordered" evidence="7">
    <location>
        <begin position="467"/>
        <end position="488"/>
    </location>
</feature>
<dbReference type="EMBL" id="JAKELL010000001">
    <property type="protein sequence ID" value="KAH9001639.1"/>
    <property type="molecule type" value="Genomic_DNA"/>
</dbReference>
<dbReference type="PROSITE" id="PS51088">
    <property type="entry name" value="TEA_2"/>
    <property type="match status" value="1"/>
</dbReference>
<reference evidence="9" key="1">
    <citation type="submission" date="2022-01" db="EMBL/GenBank/DDBJ databases">
        <title>Comparative genomics reveals a dynamic genome evolution in the ectomycorrhizal milk-cap (Lactarius) mushrooms.</title>
        <authorList>
            <consortium name="DOE Joint Genome Institute"/>
            <person name="Lebreton A."/>
            <person name="Tang N."/>
            <person name="Kuo A."/>
            <person name="LaButti K."/>
            <person name="Drula E."/>
            <person name="Barry K."/>
            <person name="Clum A."/>
            <person name="Lipzen A."/>
            <person name="Mousain D."/>
            <person name="Ng V."/>
            <person name="Wang R."/>
            <person name="Wang X."/>
            <person name="Dai Y."/>
            <person name="Henrissat B."/>
            <person name="Grigoriev I.V."/>
            <person name="Guerin-Laguette A."/>
            <person name="Yu F."/>
            <person name="Martin F.M."/>
        </authorList>
    </citation>
    <scope>NUCLEOTIDE SEQUENCE</scope>
    <source>
        <strain evidence="9">QP</strain>
    </source>
</reference>
<comment type="caution">
    <text evidence="9">The sequence shown here is derived from an EMBL/GenBank/DDBJ whole genome shotgun (WGS) entry which is preliminary data.</text>
</comment>
<dbReference type="InterPro" id="IPR050937">
    <property type="entry name" value="TEC1_TEAD_TF"/>
</dbReference>
<evidence type="ECO:0000256" key="2">
    <source>
        <dbReference type="ARBA" id="ARBA00008421"/>
    </source>
</evidence>
<dbReference type="PANTHER" id="PTHR11834:SF0">
    <property type="entry name" value="PROTEIN SCALLOPED"/>
    <property type="match status" value="1"/>
</dbReference>
<dbReference type="PANTHER" id="PTHR11834">
    <property type="entry name" value="TRANSCRIPTIONAL ENHANCER FACTOR TEF RELATED"/>
    <property type="match status" value="1"/>
</dbReference>
<comment type="similarity">
    <text evidence="2">Belongs to the TEC1 family.</text>
</comment>
<feature type="region of interest" description="Disordered" evidence="7">
    <location>
        <begin position="1"/>
        <end position="23"/>
    </location>
</feature>
<feature type="domain" description="TEA" evidence="8">
    <location>
        <begin position="27"/>
        <end position="107"/>
    </location>
</feature>
<dbReference type="GO" id="GO:0000978">
    <property type="term" value="F:RNA polymerase II cis-regulatory region sequence-specific DNA binding"/>
    <property type="evidence" value="ECO:0007669"/>
    <property type="project" value="TreeGrafter"/>
</dbReference>
<proteinExistence type="inferred from homology"/>
<feature type="region of interest" description="Disordered" evidence="7">
    <location>
        <begin position="193"/>
        <end position="225"/>
    </location>
</feature>
<dbReference type="GO" id="GO:0005634">
    <property type="term" value="C:nucleus"/>
    <property type="evidence" value="ECO:0007669"/>
    <property type="project" value="UniProtKB-SubCell"/>
</dbReference>
<dbReference type="GO" id="GO:0005667">
    <property type="term" value="C:transcription regulator complex"/>
    <property type="evidence" value="ECO:0007669"/>
    <property type="project" value="TreeGrafter"/>
</dbReference>
<keyword evidence="4" id="KW-0804">Transcription</keyword>
<dbReference type="SMART" id="SM00426">
    <property type="entry name" value="TEA"/>
    <property type="match status" value="1"/>
</dbReference>
<keyword evidence="10" id="KW-1185">Reference proteome</keyword>